<comment type="catalytic activity">
    <reaction evidence="5">
        <text>a beta-lactam + H2O = a substituted beta-amino acid</text>
        <dbReference type="Rhea" id="RHEA:20401"/>
        <dbReference type="ChEBI" id="CHEBI:15377"/>
        <dbReference type="ChEBI" id="CHEBI:35627"/>
        <dbReference type="ChEBI" id="CHEBI:140347"/>
        <dbReference type="EC" id="3.5.2.6"/>
    </reaction>
</comment>
<dbReference type="PRINTS" id="PR00118">
    <property type="entry name" value="BLACTAMASEA"/>
</dbReference>
<dbReference type="AlphaFoldDB" id="A0A7G9RC95"/>
<proteinExistence type="inferred from homology"/>
<sequence>MSTVPCLFSPQPPNRRPGSRKIAATAALAACALALSACATDGSAPGATASSTPAASSRTQLSDPTDTSASTSTARPGVRDRLAHLETERGARLGVHAVDTSTGATVSYRGDERFAYASTIKALAAGAVLDDLGPAELSRRLFFTEDELVDYSPVTELHVEDGLSVRQLIDAAITVSDNTAGNLLIDLLGGPAGLDEALLEDAGDDVTAVVRREPDLNTAVPGDSRDTTTPVALADTLGAYVLGDVLPRADRRFLEQVLRRTTTGDALIRAGVPQGWRVGDKTGSAAYGTRNDVAVIRPPGRGPILLAIMTTHDEADAPTDDALIAAATRIVVDELLDATPGAVRRERARHEDGAHPYQRISQVRPAVGCAPTLHAAGWAA</sequence>
<evidence type="ECO:0000256" key="4">
    <source>
        <dbReference type="ARBA" id="ARBA00023251"/>
    </source>
</evidence>
<organism evidence="9 10">
    <name type="scientific">Nocardioides mesophilus</name>
    <dbReference type="NCBI Taxonomy" id="433659"/>
    <lineage>
        <taxon>Bacteria</taxon>
        <taxon>Bacillati</taxon>
        <taxon>Actinomycetota</taxon>
        <taxon>Actinomycetes</taxon>
        <taxon>Propionibacteriales</taxon>
        <taxon>Nocardioidaceae</taxon>
        <taxon>Nocardioides</taxon>
    </lineage>
</organism>
<keyword evidence="3 5" id="KW-0378">Hydrolase</keyword>
<dbReference type="InterPro" id="IPR023650">
    <property type="entry name" value="Beta-lactam_class-A_AS"/>
</dbReference>
<feature type="compositionally biased region" description="Low complexity" evidence="6">
    <location>
        <begin position="44"/>
        <end position="74"/>
    </location>
</feature>
<gene>
    <name evidence="9" type="primary">bla</name>
    <name evidence="9" type="ORF">H9L09_01650</name>
</gene>
<accession>A0A7G9RC95</accession>
<dbReference type="GO" id="GO:0046677">
    <property type="term" value="P:response to antibiotic"/>
    <property type="evidence" value="ECO:0007669"/>
    <property type="project" value="UniProtKB-UniRule"/>
</dbReference>
<evidence type="ECO:0000256" key="1">
    <source>
        <dbReference type="ARBA" id="ARBA00009009"/>
    </source>
</evidence>
<evidence type="ECO:0000313" key="9">
    <source>
        <dbReference type="EMBL" id="QNN53220.1"/>
    </source>
</evidence>
<protein>
    <recommendedName>
        <fullName evidence="2 5">Beta-lactamase</fullName>
        <ecNumber evidence="2 5">3.5.2.6</ecNumber>
    </recommendedName>
</protein>
<keyword evidence="4 5" id="KW-0046">Antibiotic resistance</keyword>
<evidence type="ECO:0000256" key="2">
    <source>
        <dbReference type="ARBA" id="ARBA00012865"/>
    </source>
</evidence>
<evidence type="ECO:0000256" key="6">
    <source>
        <dbReference type="SAM" id="MobiDB-lite"/>
    </source>
</evidence>
<keyword evidence="7" id="KW-0732">Signal</keyword>
<dbReference type="PROSITE" id="PS00146">
    <property type="entry name" value="BETA_LACTAMASE_A"/>
    <property type="match status" value="1"/>
</dbReference>
<dbReference type="KEGG" id="nmes:H9L09_01650"/>
<evidence type="ECO:0000256" key="7">
    <source>
        <dbReference type="SAM" id="SignalP"/>
    </source>
</evidence>
<dbReference type="Gene3D" id="3.40.710.10">
    <property type="entry name" value="DD-peptidase/beta-lactamase superfamily"/>
    <property type="match status" value="1"/>
</dbReference>
<dbReference type="InterPro" id="IPR012338">
    <property type="entry name" value="Beta-lactam/transpept-like"/>
</dbReference>
<evidence type="ECO:0000313" key="10">
    <source>
        <dbReference type="Proteomes" id="UP000515947"/>
    </source>
</evidence>
<feature type="domain" description="Beta-lactamase class A catalytic" evidence="8">
    <location>
        <begin position="94"/>
        <end position="310"/>
    </location>
</feature>
<feature type="signal peptide" evidence="7">
    <location>
        <begin position="1"/>
        <end position="39"/>
    </location>
</feature>
<dbReference type="NCBIfam" id="NF033103">
    <property type="entry name" value="bla_class_A"/>
    <property type="match status" value="1"/>
</dbReference>
<name>A0A7G9RC95_9ACTN</name>
<feature type="region of interest" description="Disordered" evidence="6">
    <location>
        <begin position="44"/>
        <end position="79"/>
    </location>
</feature>
<evidence type="ECO:0000256" key="5">
    <source>
        <dbReference type="RuleBase" id="RU361140"/>
    </source>
</evidence>
<dbReference type="EMBL" id="CP060713">
    <property type="protein sequence ID" value="QNN53220.1"/>
    <property type="molecule type" value="Genomic_DNA"/>
</dbReference>
<feature type="region of interest" description="Disordered" evidence="6">
    <location>
        <begin position="1"/>
        <end position="20"/>
    </location>
</feature>
<dbReference type="PANTHER" id="PTHR35333:SF3">
    <property type="entry name" value="BETA-LACTAMASE-TYPE TRANSPEPTIDASE FOLD CONTAINING PROTEIN"/>
    <property type="match status" value="1"/>
</dbReference>
<dbReference type="SUPFAM" id="SSF56601">
    <property type="entry name" value="beta-lactamase/transpeptidase-like"/>
    <property type="match status" value="1"/>
</dbReference>
<dbReference type="Pfam" id="PF13354">
    <property type="entry name" value="Beta-lactamase2"/>
    <property type="match status" value="1"/>
</dbReference>
<reference evidence="9 10" key="1">
    <citation type="submission" date="2020-08" db="EMBL/GenBank/DDBJ databases">
        <title>Genome sequence of Nocardioides mesophilus KACC 16243T.</title>
        <authorList>
            <person name="Hyun D.-W."/>
            <person name="Bae J.-W."/>
        </authorList>
    </citation>
    <scope>NUCLEOTIDE SEQUENCE [LARGE SCALE GENOMIC DNA]</scope>
    <source>
        <strain evidence="9 10">KACC 16243</strain>
    </source>
</reference>
<feature type="chain" id="PRO_5039664796" description="Beta-lactamase" evidence="7">
    <location>
        <begin position="40"/>
        <end position="380"/>
    </location>
</feature>
<keyword evidence="10" id="KW-1185">Reference proteome</keyword>
<dbReference type="PANTHER" id="PTHR35333">
    <property type="entry name" value="BETA-LACTAMASE"/>
    <property type="match status" value="1"/>
</dbReference>
<dbReference type="InterPro" id="IPR000871">
    <property type="entry name" value="Beta-lactam_class-A"/>
</dbReference>
<comment type="similarity">
    <text evidence="1 5">Belongs to the class-A beta-lactamase family.</text>
</comment>
<evidence type="ECO:0000256" key="3">
    <source>
        <dbReference type="ARBA" id="ARBA00022801"/>
    </source>
</evidence>
<dbReference type="GO" id="GO:0030655">
    <property type="term" value="P:beta-lactam antibiotic catabolic process"/>
    <property type="evidence" value="ECO:0007669"/>
    <property type="project" value="InterPro"/>
</dbReference>
<dbReference type="Proteomes" id="UP000515947">
    <property type="component" value="Chromosome"/>
</dbReference>
<dbReference type="RefSeq" id="WP_187579062.1">
    <property type="nucleotide sequence ID" value="NZ_CP060713.1"/>
</dbReference>
<dbReference type="EC" id="3.5.2.6" evidence="2 5"/>
<dbReference type="InterPro" id="IPR045155">
    <property type="entry name" value="Beta-lactam_cat"/>
</dbReference>
<dbReference type="GO" id="GO:0008800">
    <property type="term" value="F:beta-lactamase activity"/>
    <property type="evidence" value="ECO:0007669"/>
    <property type="project" value="UniProtKB-UniRule"/>
</dbReference>
<evidence type="ECO:0000259" key="8">
    <source>
        <dbReference type="Pfam" id="PF13354"/>
    </source>
</evidence>